<keyword evidence="1" id="KW-0472">Membrane</keyword>
<keyword evidence="1" id="KW-1133">Transmembrane helix</keyword>
<dbReference type="EMBL" id="GHJT01010872">
    <property type="protein sequence ID" value="MOY44843.1"/>
    <property type="molecule type" value="Transcribed_RNA"/>
</dbReference>
<reference evidence="2" key="1">
    <citation type="submission" date="2019-04" db="EMBL/GenBank/DDBJ databases">
        <title>An insight into the mialome of Ixodes scapularis.</title>
        <authorList>
            <person name="Ribeiro J.M."/>
            <person name="Mather T.N."/>
            <person name="Karim S."/>
        </authorList>
    </citation>
    <scope>NUCLEOTIDE SEQUENCE</scope>
</reference>
<protein>
    <submittedName>
        <fullName evidence="2">Uncharacterized protein</fullName>
    </submittedName>
</protein>
<feature type="transmembrane region" description="Helical" evidence="1">
    <location>
        <begin position="38"/>
        <end position="59"/>
    </location>
</feature>
<proteinExistence type="predicted"/>
<evidence type="ECO:0000313" key="2">
    <source>
        <dbReference type="EMBL" id="MOY44843.1"/>
    </source>
</evidence>
<name>A0A4D5S5N7_IXOSC</name>
<sequence>MSNVHAFYQVFCFIKLIQLCFLLSYALYFFFNFSERRYLYSVTLPPPLLLSFFFFFFFAGRKWCVNIVRGLFAEGRKKSVLRKRRKASFLVDDVFVYINK</sequence>
<dbReference type="AlphaFoldDB" id="A0A4D5S5N7"/>
<feature type="transmembrane region" description="Helical" evidence="1">
    <location>
        <begin position="6"/>
        <end position="31"/>
    </location>
</feature>
<evidence type="ECO:0000256" key="1">
    <source>
        <dbReference type="SAM" id="Phobius"/>
    </source>
</evidence>
<accession>A0A4D5S5N7</accession>
<organism evidence="2">
    <name type="scientific">Ixodes scapularis</name>
    <name type="common">Black-legged tick</name>
    <name type="synonym">Deer tick</name>
    <dbReference type="NCBI Taxonomy" id="6945"/>
    <lineage>
        <taxon>Eukaryota</taxon>
        <taxon>Metazoa</taxon>
        <taxon>Ecdysozoa</taxon>
        <taxon>Arthropoda</taxon>
        <taxon>Chelicerata</taxon>
        <taxon>Arachnida</taxon>
        <taxon>Acari</taxon>
        <taxon>Parasitiformes</taxon>
        <taxon>Ixodida</taxon>
        <taxon>Ixodoidea</taxon>
        <taxon>Ixodidae</taxon>
        <taxon>Ixodinae</taxon>
        <taxon>Ixodes</taxon>
    </lineage>
</organism>
<keyword evidence="1" id="KW-0812">Transmembrane</keyword>